<feature type="transmembrane region" description="Helical" evidence="7">
    <location>
        <begin position="196"/>
        <end position="216"/>
    </location>
</feature>
<accession>A0AAV2H1V2</accession>
<feature type="domain" description="Palmitoyltransferase DHHC" evidence="8">
    <location>
        <begin position="94"/>
        <end position="234"/>
    </location>
</feature>
<evidence type="ECO:0000313" key="9">
    <source>
        <dbReference type="EMBL" id="CAL1526517.1"/>
    </source>
</evidence>
<feature type="transmembrane region" description="Helical" evidence="7">
    <location>
        <begin position="54"/>
        <end position="76"/>
    </location>
</feature>
<keyword evidence="4 7" id="KW-1133">Transmembrane helix</keyword>
<reference evidence="9 10" key="1">
    <citation type="submission" date="2024-04" db="EMBL/GenBank/DDBJ databases">
        <authorList>
            <consortium name="Genoscope - CEA"/>
            <person name="William W."/>
        </authorList>
    </citation>
    <scope>NUCLEOTIDE SEQUENCE [LARGE SCALE GENOMIC DNA]</scope>
</reference>
<dbReference type="GO" id="GO:0019706">
    <property type="term" value="F:protein-cysteine S-palmitoyltransferase activity"/>
    <property type="evidence" value="ECO:0007669"/>
    <property type="project" value="UniProtKB-EC"/>
</dbReference>
<keyword evidence="5 7" id="KW-0472">Membrane</keyword>
<dbReference type="EMBL" id="CAXITT010000006">
    <property type="protein sequence ID" value="CAL1526517.1"/>
    <property type="molecule type" value="Genomic_DNA"/>
</dbReference>
<evidence type="ECO:0000256" key="3">
    <source>
        <dbReference type="ARBA" id="ARBA00022692"/>
    </source>
</evidence>
<comment type="subcellular location">
    <subcellularLocation>
        <location evidence="1">Membrane</location>
        <topology evidence="1">Multi-pass membrane protein</topology>
    </subcellularLocation>
</comment>
<feature type="transmembrane region" description="Helical" evidence="7">
    <location>
        <begin position="141"/>
        <end position="159"/>
    </location>
</feature>
<dbReference type="PANTHER" id="PTHR12246">
    <property type="entry name" value="PALMITOYLTRANSFERASE ZDHHC16"/>
    <property type="match status" value="1"/>
</dbReference>
<keyword evidence="6 7" id="KW-0012">Acyltransferase</keyword>
<dbReference type="GO" id="GO:0016020">
    <property type="term" value="C:membrane"/>
    <property type="evidence" value="ECO:0007669"/>
    <property type="project" value="UniProtKB-SubCell"/>
</dbReference>
<sequence length="283" mass="32707">MIVIVLVPLKMFHLPRTTTDWIMFFIFWLGGLWTLFYEYYFIMCSYHKDWNSYVIFHVAVAGFLALSIYTNMILIISSDVTTRSVSLSAVLPSDKWKYCDICQLSAPPRSHHCKLCNACILKRDHHCWFAGYCIGFSNHRYFICLAFYMSIAGVYANIYNWDFFLSVKGGFTWTTLPSLIAPHVGLMFGTYTFYEFFITIVSSTGFLVTIVFLWLLETQILQFVKGQVMHEKKKGINDYSLGLSNTFNEIFGSAGFWVFLCPLVRTKLPGDGTSFLTRDDKEK</sequence>
<evidence type="ECO:0000313" key="10">
    <source>
        <dbReference type="Proteomes" id="UP001497497"/>
    </source>
</evidence>
<evidence type="ECO:0000256" key="5">
    <source>
        <dbReference type="ARBA" id="ARBA00023136"/>
    </source>
</evidence>
<name>A0AAV2H1V2_LYMST</name>
<gene>
    <name evidence="9" type="ORF">GSLYS_00000694001</name>
</gene>
<evidence type="ECO:0000256" key="1">
    <source>
        <dbReference type="ARBA" id="ARBA00004141"/>
    </source>
</evidence>
<comment type="catalytic activity">
    <reaction evidence="7">
        <text>L-cysteinyl-[protein] + hexadecanoyl-CoA = S-hexadecanoyl-L-cysteinyl-[protein] + CoA</text>
        <dbReference type="Rhea" id="RHEA:36683"/>
        <dbReference type="Rhea" id="RHEA-COMP:10131"/>
        <dbReference type="Rhea" id="RHEA-COMP:11032"/>
        <dbReference type="ChEBI" id="CHEBI:29950"/>
        <dbReference type="ChEBI" id="CHEBI:57287"/>
        <dbReference type="ChEBI" id="CHEBI:57379"/>
        <dbReference type="ChEBI" id="CHEBI:74151"/>
        <dbReference type="EC" id="2.3.1.225"/>
    </reaction>
</comment>
<comment type="caution">
    <text evidence="9">The sequence shown here is derived from an EMBL/GenBank/DDBJ whole genome shotgun (WGS) entry which is preliminary data.</text>
</comment>
<evidence type="ECO:0000256" key="7">
    <source>
        <dbReference type="RuleBase" id="RU079119"/>
    </source>
</evidence>
<dbReference type="AlphaFoldDB" id="A0AAV2H1V2"/>
<evidence type="ECO:0000256" key="4">
    <source>
        <dbReference type="ARBA" id="ARBA00022989"/>
    </source>
</evidence>
<keyword evidence="2 7" id="KW-0808">Transferase</keyword>
<keyword evidence="10" id="KW-1185">Reference proteome</keyword>
<dbReference type="InterPro" id="IPR001594">
    <property type="entry name" value="Palmitoyltrfase_DHHC"/>
</dbReference>
<dbReference type="PROSITE" id="PS50216">
    <property type="entry name" value="DHHC"/>
    <property type="match status" value="1"/>
</dbReference>
<dbReference type="Pfam" id="PF01529">
    <property type="entry name" value="DHHC"/>
    <property type="match status" value="1"/>
</dbReference>
<comment type="domain">
    <text evidence="7">The DHHC domain is required for palmitoyltransferase activity.</text>
</comment>
<dbReference type="Proteomes" id="UP001497497">
    <property type="component" value="Unassembled WGS sequence"/>
</dbReference>
<proteinExistence type="inferred from homology"/>
<evidence type="ECO:0000259" key="8">
    <source>
        <dbReference type="Pfam" id="PF01529"/>
    </source>
</evidence>
<feature type="transmembrane region" description="Helical" evidence="7">
    <location>
        <begin position="21"/>
        <end position="42"/>
    </location>
</feature>
<evidence type="ECO:0000256" key="2">
    <source>
        <dbReference type="ARBA" id="ARBA00022679"/>
    </source>
</evidence>
<evidence type="ECO:0000256" key="6">
    <source>
        <dbReference type="ARBA" id="ARBA00023315"/>
    </source>
</evidence>
<organism evidence="9 10">
    <name type="scientific">Lymnaea stagnalis</name>
    <name type="common">Great pond snail</name>
    <name type="synonym">Helix stagnalis</name>
    <dbReference type="NCBI Taxonomy" id="6523"/>
    <lineage>
        <taxon>Eukaryota</taxon>
        <taxon>Metazoa</taxon>
        <taxon>Spiralia</taxon>
        <taxon>Lophotrochozoa</taxon>
        <taxon>Mollusca</taxon>
        <taxon>Gastropoda</taxon>
        <taxon>Heterobranchia</taxon>
        <taxon>Euthyneura</taxon>
        <taxon>Panpulmonata</taxon>
        <taxon>Hygrophila</taxon>
        <taxon>Lymnaeoidea</taxon>
        <taxon>Lymnaeidae</taxon>
        <taxon>Lymnaea</taxon>
    </lineage>
</organism>
<protein>
    <recommendedName>
        <fullName evidence="7">Palmitoyltransferase</fullName>
        <ecNumber evidence="7">2.3.1.225</ecNumber>
    </recommendedName>
</protein>
<comment type="similarity">
    <text evidence="7">Belongs to the DHHC palmitoyltransferase family.</text>
</comment>
<dbReference type="EC" id="2.3.1.225" evidence="7"/>
<keyword evidence="3 7" id="KW-0812">Transmembrane</keyword>
<dbReference type="InterPro" id="IPR039859">
    <property type="entry name" value="PFA4/ZDH16/20/ERF2-like"/>
</dbReference>